<keyword evidence="4" id="KW-0597">Phosphoprotein</keyword>
<sequence length="350" mass="39817">MDRKKLSNIQWQFVRFSILICLVMTVFVIVLIFIDHPKDILLFIKKQTWGIPVVLSLLLAAIMIGAIFGYVNGNHLKKRFEILIQSTLAFERGNFSHRAPHLGYDEIGQMGKHLNDMASRVEAQVASLQRLSSEKAEWNETLKQTAIAEERQRLARELHDAVSQQLFAISMMTSAVSKTIEEQPEKASSQIEMIEKMAGEAQSEMRALLLHLRPTHLEGKRLKEGVENLLNELKSKHELSIKWQVEEITGLAKGIEDHLFRIIQEAISNTLRHAKAYSIALHLYVINDQVRLKITDDGVGFDADEKKTSSYGLRSMVERVNEIGGVIEIFSRPQKGTQIEVKIPLVKMNQ</sequence>
<keyword evidence="9 13" id="KW-0067">ATP-binding</keyword>
<keyword evidence="18" id="KW-1185">Reference proteome</keyword>
<dbReference type="EC" id="2.7.13.3" evidence="13"/>
<dbReference type="InterPro" id="IPR011712">
    <property type="entry name" value="Sig_transdc_His_kin_sub3_dim/P"/>
</dbReference>
<dbReference type="Gene3D" id="1.20.5.1930">
    <property type="match status" value="1"/>
</dbReference>
<dbReference type="GO" id="GO:0005886">
    <property type="term" value="C:plasma membrane"/>
    <property type="evidence" value="ECO:0007669"/>
    <property type="project" value="UniProtKB-SubCell"/>
</dbReference>
<evidence type="ECO:0000256" key="2">
    <source>
        <dbReference type="ARBA" id="ARBA00004651"/>
    </source>
</evidence>
<dbReference type="PIRSF" id="PIRSF037431">
    <property type="entry name" value="STHK_LiaS"/>
    <property type="match status" value="1"/>
</dbReference>
<dbReference type="Pfam" id="PF02518">
    <property type="entry name" value="HATPase_c"/>
    <property type="match status" value="1"/>
</dbReference>
<evidence type="ECO:0000256" key="11">
    <source>
        <dbReference type="ARBA" id="ARBA00023012"/>
    </source>
</evidence>
<evidence type="ECO:0000256" key="1">
    <source>
        <dbReference type="ARBA" id="ARBA00000085"/>
    </source>
</evidence>
<dbReference type="OrthoDB" id="9795828at2"/>
<dbReference type="InterPro" id="IPR017202">
    <property type="entry name" value="LiaS/VraS"/>
</dbReference>
<dbReference type="Pfam" id="PF07730">
    <property type="entry name" value="HisKA_3"/>
    <property type="match status" value="1"/>
</dbReference>
<evidence type="ECO:0000256" key="12">
    <source>
        <dbReference type="ARBA" id="ARBA00023136"/>
    </source>
</evidence>
<gene>
    <name evidence="17" type="ORF">DCC39_07010</name>
</gene>
<dbReference type="PROSITE" id="PS50109">
    <property type="entry name" value="HIS_KIN"/>
    <property type="match status" value="1"/>
</dbReference>
<dbReference type="SMART" id="SM00304">
    <property type="entry name" value="HAMP"/>
    <property type="match status" value="1"/>
</dbReference>
<evidence type="ECO:0000256" key="13">
    <source>
        <dbReference type="PIRNR" id="PIRNR037431"/>
    </source>
</evidence>
<feature type="transmembrane region" description="Helical" evidence="14">
    <location>
        <begin position="12"/>
        <end position="34"/>
    </location>
</feature>
<dbReference type="PANTHER" id="PTHR24421">
    <property type="entry name" value="NITRATE/NITRITE SENSOR PROTEIN NARX-RELATED"/>
    <property type="match status" value="1"/>
</dbReference>
<feature type="transmembrane region" description="Helical" evidence="14">
    <location>
        <begin position="49"/>
        <end position="71"/>
    </location>
</feature>
<dbReference type="GO" id="GO:0046983">
    <property type="term" value="F:protein dimerization activity"/>
    <property type="evidence" value="ECO:0007669"/>
    <property type="project" value="InterPro"/>
</dbReference>
<dbReference type="CDD" id="cd06225">
    <property type="entry name" value="HAMP"/>
    <property type="match status" value="1"/>
</dbReference>
<keyword evidence="5 13" id="KW-0808">Transferase</keyword>
<dbReference type="Gene3D" id="3.30.565.10">
    <property type="entry name" value="Histidine kinase-like ATPase, C-terminal domain"/>
    <property type="match status" value="1"/>
</dbReference>
<evidence type="ECO:0000256" key="5">
    <source>
        <dbReference type="ARBA" id="ARBA00022679"/>
    </source>
</evidence>
<keyword evidence="3 13" id="KW-1003">Cell membrane</keyword>
<evidence type="ECO:0000256" key="9">
    <source>
        <dbReference type="ARBA" id="ARBA00022840"/>
    </source>
</evidence>
<dbReference type="PANTHER" id="PTHR24421:SF37">
    <property type="entry name" value="SENSOR HISTIDINE KINASE NARS"/>
    <property type="match status" value="1"/>
</dbReference>
<evidence type="ECO:0000313" key="18">
    <source>
        <dbReference type="Proteomes" id="UP000245998"/>
    </source>
</evidence>
<keyword evidence="7 13" id="KW-0547">Nucleotide-binding</keyword>
<evidence type="ECO:0000256" key="4">
    <source>
        <dbReference type="ARBA" id="ARBA00022553"/>
    </source>
</evidence>
<dbReference type="EMBL" id="QCZG01000011">
    <property type="protein sequence ID" value="PWA12177.1"/>
    <property type="molecule type" value="Genomic_DNA"/>
</dbReference>
<evidence type="ECO:0000259" key="16">
    <source>
        <dbReference type="PROSITE" id="PS50885"/>
    </source>
</evidence>
<dbReference type="SUPFAM" id="SSF55874">
    <property type="entry name" value="ATPase domain of HSP90 chaperone/DNA topoisomerase II/histidine kinase"/>
    <property type="match status" value="1"/>
</dbReference>
<evidence type="ECO:0000256" key="7">
    <source>
        <dbReference type="ARBA" id="ARBA00022741"/>
    </source>
</evidence>
<organism evidence="17 18">
    <name type="scientific">Pueribacillus theae</name>
    <dbReference type="NCBI Taxonomy" id="2171751"/>
    <lineage>
        <taxon>Bacteria</taxon>
        <taxon>Bacillati</taxon>
        <taxon>Bacillota</taxon>
        <taxon>Bacilli</taxon>
        <taxon>Bacillales</taxon>
        <taxon>Bacillaceae</taxon>
        <taxon>Pueribacillus</taxon>
    </lineage>
</organism>
<dbReference type="InterPro" id="IPR003594">
    <property type="entry name" value="HATPase_dom"/>
</dbReference>
<keyword evidence="8 13" id="KW-0418">Kinase</keyword>
<evidence type="ECO:0000259" key="15">
    <source>
        <dbReference type="PROSITE" id="PS50109"/>
    </source>
</evidence>
<dbReference type="RefSeq" id="WP_116554183.1">
    <property type="nucleotide sequence ID" value="NZ_QCZG01000011.1"/>
</dbReference>
<dbReference type="SMART" id="SM00387">
    <property type="entry name" value="HATPase_c"/>
    <property type="match status" value="1"/>
</dbReference>
<dbReference type="PROSITE" id="PS50885">
    <property type="entry name" value="HAMP"/>
    <property type="match status" value="1"/>
</dbReference>
<evidence type="ECO:0000256" key="3">
    <source>
        <dbReference type="ARBA" id="ARBA00022475"/>
    </source>
</evidence>
<dbReference type="AlphaFoldDB" id="A0A2U1K3R7"/>
<dbReference type="GO" id="GO:0000155">
    <property type="term" value="F:phosphorelay sensor kinase activity"/>
    <property type="evidence" value="ECO:0007669"/>
    <property type="project" value="UniProtKB-UniRule"/>
</dbReference>
<comment type="caution">
    <text evidence="17">The sequence shown here is derived from an EMBL/GenBank/DDBJ whole genome shotgun (WGS) entry which is preliminary data.</text>
</comment>
<comment type="catalytic activity">
    <reaction evidence="1 13">
        <text>ATP + protein L-histidine = ADP + protein N-phospho-L-histidine.</text>
        <dbReference type="EC" id="2.7.13.3"/>
    </reaction>
</comment>
<dbReference type="GO" id="GO:0005524">
    <property type="term" value="F:ATP binding"/>
    <property type="evidence" value="ECO:0007669"/>
    <property type="project" value="UniProtKB-UniRule"/>
</dbReference>
<keyword evidence="12 13" id="KW-0472">Membrane</keyword>
<dbReference type="Gene3D" id="6.10.340.10">
    <property type="match status" value="1"/>
</dbReference>
<keyword evidence="10 14" id="KW-1133">Transmembrane helix</keyword>
<reference evidence="17 18" key="1">
    <citation type="submission" date="2018-04" db="EMBL/GenBank/DDBJ databases">
        <title>Camelliibacillus theae gen. nov., sp. nov., isolated from Pu'er tea.</title>
        <authorList>
            <person name="Niu L."/>
        </authorList>
    </citation>
    <scope>NUCLEOTIDE SEQUENCE [LARGE SCALE GENOMIC DNA]</scope>
    <source>
        <strain evidence="17 18">T8</strain>
    </source>
</reference>
<evidence type="ECO:0000256" key="10">
    <source>
        <dbReference type="ARBA" id="ARBA00022989"/>
    </source>
</evidence>
<dbReference type="InterPro" id="IPR050482">
    <property type="entry name" value="Sensor_HK_TwoCompSys"/>
</dbReference>
<evidence type="ECO:0000313" key="17">
    <source>
        <dbReference type="EMBL" id="PWA12177.1"/>
    </source>
</evidence>
<evidence type="ECO:0000256" key="8">
    <source>
        <dbReference type="ARBA" id="ARBA00022777"/>
    </source>
</evidence>
<keyword evidence="6 14" id="KW-0812">Transmembrane</keyword>
<comment type="subcellular location">
    <subcellularLocation>
        <location evidence="2 13">Cell membrane</location>
        <topology evidence="2 13">Multi-pass membrane protein</topology>
    </subcellularLocation>
</comment>
<dbReference type="Proteomes" id="UP000245998">
    <property type="component" value="Unassembled WGS sequence"/>
</dbReference>
<name>A0A2U1K3R7_9BACI</name>
<dbReference type="CDD" id="cd16917">
    <property type="entry name" value="HATPase_UhpB-NarQ-NarX-like"/>
    <property type="match status" value="1"/>
</dbReference>
<dbReference type="Pfam" id="PF00672">
    <property type="entry name" value="HAMP"/>
    <property type="match status" value="1"/>
</dbReference>
<evidence type="ECO:0000256" key="14">
    <source>
        <dbReference type="SAM" id="Phobius"/>
    </source>
</evidence>
<dbReference type="InterPro" id="IPR036890">
    <property type="entry name" value="HATPase_C_sf"/>
</dbReference>
<dbReference type="InterPro" id="IPR003660">
    <property type="entry name" value="HAMP_dom"/>
</dbReference>
<evidence type="ECO:0000256" key="6">
    <source>
        <dbReference type="ARBA" id="ARBA00022692"/>
    </source>
</evidence>
<proteinExistence type="predicted"/>
<keyword evidence="11 13" id="KW-0902">Two-component regulatory system</keyword>
<dbReference type="InterPro" id="IPR005467">
    <property type="entry name" value="His_kinase_dom"/>
</dbReference>
<feature type="domain" description="Histidine kinase" evidence="15">
    <location>
        <begin position="153"/>
        <end position="347"/>
    </location>
</feature>
<accession>A0A2U1K3R7</accession>
<protein>
    <recommendedName>
        <fullName evidence="13">Sensor histidine kinase</fullName>
        <ecNumber evidence="13">2.7.13.3</ecNumber>
    </recommendedName>
</protein>
<feature type="domain" description="HAMP" evidence="16">
    <location>
        <begin position="74"/>
        <end position="126"/>
    </location>
</feature>